<feature type="transmembrane region" description="Helical" evidence="6">
    <location>
        <begin position="208"/>
        <end position="231"/>
    </location>
</feature>
<feature type="transmembrane region" description="Helical" evidence="6">
    <location>
        <begin position="120"/>
        <end position="140"/>
    </location>
</feature>
<gene>
    <name evidence="8" type="ORF">PCOR1329_LOCUS28458</name>
</gene>
<dbReference type="PANTHER" id="PTHR46726:SF1">
    <property type="entry name" value="TWO-PORE CALCIUM CHANNEL 3"/>
    <property type="match status" value="1"/>
</dbReference>
<proteinExistence type="predicted"/>
<dbReference type="InterPro" id="IPR005821">
    <property type="entry name" value="Ion_trans_dom"/>
</dbReference>
<keyword evidence="4 6" id="KW-0472">Membrane</keyword>
<keyword evidence="3 6" id="KW-1133">Transmembrane helix</keyword>
<feature type="region of interest" description="Disordered" evidence="5">
    <location>
        <begin position="288"/>
        <end position="336"/>
    </location>
</feature>
<dbReference type="PANTHER" id="PTHR46726">
    <property type="entry name" value="TWO PORE CHANNEL 3"/>
    <property type="match status" value="1"/>
</dbReference>
<feature type="transmembrane region" description="Helical" evidence="6">
    <location>
        <begin position="15"/>
        <end position="36"/>
    </location>
</feature>
<evidence type="ECO:0000256" key="4">
    <source>
        <dbReference type="ARBA" id="ARBA00023136"/>
    </source>
</evidence>
<dbReference type="InterPro" id="IPR027359">
    <property type="entry name" value="Volt_channel_dom_sf"/>
</dbReference>
<feature type="compositionally biased region" description="Low complexity" evidence="5">
    <location>
        <begin position="301"/>
        <end position="329"/>
    </location>
</feature>
<dbReference type="EMBL" id="CAUYUJ010010507">
    <property type="protein sequence ID" value="CAK0829551.1"/>
    <property type="molecule type" value="Genomic_DNA"/>
</dbReference>
<evidence type="ECO:0000256" key="6">
    <source>
        <dbReference type="SAM" id="Phobius"/>
    </source>
</evidence>
<keyword evidence="9" id="KW-1185">Reference proteome</keyword>
<evidence type="ECO:0000256" key="5">
    <source>
        <dbReference type="SAM" id="MobiDB-lite"/>
    </source>
</evidence>
<dbReference type="Gene3D" id="1.10.287.70">
    <property type="match status" value="1"/>
</dbReference>
<evidence type="ECO:0000256" key="3">
    <source>
        <dbReference type="ARBA" id="ARBA00022989"/>
    </source>
</evidence>
<evidence type="ECO:0000259" key="7">
    <source>
        <dbReference type="Pfam" id="PF00520"/>
    </source>
</evidence>
<dbReference type="Pfam" id="PF00520">
    <property type="entry name" value="Ion_trans"/>
    <property type="match status" value="1"/>
</dbReference>
<evidence type="ECO:0000313" key="9">
    <source>
        <dbReference type="Proteomes" id="UP001189429"/>
    </source>
</evidence>
<feature type="domain" description="Ion transport" evidence="7">
    <location>
        <begin position="9"/>
        <end position="233"/>
    </location>
</feature>
<organism evidence="8 9">
    <name type="scientific">Prorocentrum cordatum</name>
    <dbReference type="NCBI Taxonomy" id="2364126"/>
    <lineage>
        <taxon>Eukaryota</taxon>
        <taxon>Sar</taxon>
        <taxon>Alveolata</taxon>
        <taxon>Dinophyceae</taxon>
        <taxon>Prorocentrales</taxon>
        <taxon>Prorocentraceae</taxon>
        <taxon>Prorocentrum</taxon>
    </lineage>
</organism>
<comment type="caution">
    <text evidence="8">The sequence shown here is derived from an EMBL/GenBank/DDBJ whole genome shotgun (WGS) entry which is preliminary data.</text>
</comment>
<keyword evidence="2 6" id="KW-0812">Transmembrane</keyword>
<dbReference type="SUPFAM" id="SSF81324">
    <property type="entry name" value="Voltage-gated potassium channels"/>
    <property type="match status" value="1"/>
</dbReference>
<evidence type="ECO:0000256" key="2">
    <source>
        <dbReference type="ARBA" id="ARBA00022692"/>
    </source>
</evidence>
<protein>
    <recommendedName>
        <fullName evidence="7">Ion transport domain-containing protein</fullName>
    </recommendedName>
</protein>
<evidence type="ECO:0000313" key="8">
    <source>
        <dbReference type="EMBL" id="CAK0829551.1"/>
    </source>
</evidence>
<dbReference type="Gene3D" id="1.20.120.350">
    <property type="entry name" value="Voltage-gated potassium channels. Chain C"/>
    <property type="match status" value="1"/>
</dbReference>
<comment type="subcellular location">
    <subcellularLocation>
        <location evidence="1">Membrane</location>
        <topology evidence="1">Multi-pass membrane protein</topology>
    </subcellularLocation>
</comment>
<name>A0ABN9SE90_9DINO</name>
<evidence type="ECO:0000256" key="1">
    <source>
        <dbReference type="ARBA" id="ARBA00004141"/>
    </source>
</evidence>
<dbReference type="Proteomes" id="UP001189429">
    <property type="component" value="Unassembled WGS sequence"/>
</dbReference>
<sequence>MRHHGEQAVSEDLPVWMWINRTFALVFILEIALRVATEGISFFHWRNKGFGWNVFDSLIVGSSIAEEIAALAFSTRRTRLSSVRVVRVLRLVRALRVIRVLRFFRELRIMVSGIMNCGKSLLWASLLIAIMTYTFAVVFLQSGFAHLQDSDNVLVHGATPSSDCPYATAAECNILKNFDSLPGGMYTLFKAMSGGSSWGDVSDDLAEISPLVTFAFCVYVMLAVFVVLNVITGAGEFLSIQLSVCLTTKRLGFLTTYKGSRSGSGTPRSCSRSSTPITRAYFIGATSKGCSPTRGPRPVCRSSGSTSTSRAPRSSSPSSIPRALASSPRTPSQKRCTGSKVVREAWTCAVFTTPCAACTRASNLRIRGWTPWPV</sequence>
<accession>A0ABN9SE90</accession>
<reference evidence="8" key="1">
    <citation type="submission" date="2023-10" db="EMBL/GenBank/DDBJ databases">
        <authorList>
            <person name="Chen Y."/>
            <person name="Shah S."/>
            <person name="Dougan E. K."/>
            <person name="Thang M."/>
            <person name="Chan C."/>
        </authorList>
    </citation>
    <scope>NUCLEOTIDE SEQUENCE [LARGE SCALE GENOMIC DNA]</scope>
</reference>